<feature type="transmembrane region" description="Helical" evidence="5">
    <location>
        <begin position="146"/>
        <end position="166"/>
    </location>
</feature>
<dbReference type="GO" id="GO:0020037">
    <property type="term" value="F:heme binding"/>
    <property type="evidence" value="ECO:0007669"/>
    <property type="project" value="TreeGrafter"/>
</dbReference>
<proteinExistence type="evidence at transcript level"/>
<organism evidence="6">
    <name type="scientific">Phallusia mammillata</name>
    <dbReference type="NCBI Taxonomy" id="59560"/>
    <lineage>
        <taxon>Eukaryota</taxon>
        <taxon>Metazoa</taxon>
        <taxon>Chordata</taxon>
        <taxon>Tunicata</taxon>
        <taxon>Ascidiacea</taxon>
        <taxon>Phlebobranchia</taxon>
        <taxon>Ascidiidae</taxon>
        <taxon>Phallusia</taxon>
    </lineage>
</organism>
<keyword evidence="4 5" id="KW-0472">Membrane</keyword>
<dbReference type="InterPro" id="IPR049680">
    <property type="entry name" value="FLVCR1-2_SLC49-like"/>
</dbReference>
<sequence>MQNTDIKLRLASYYGGMTVLMVLMLISVIVFVDEAPDQPPSYAQAAVIKTKSKTGKTLETIKLLLRLFGGLLKNLQFLITTWAISTALAVIRYHITLLSSILHATFDNDISLNVKAGYALMGMSFAATLGGFIVGPIIRKHKNYKAMALLGLGGSFLSCLPMIAGILSKSLIAVEVGVVLQGLFCGFANPALYELLREVTYPKPAMQVTALTEGVTTLIVFSWLTSGRALLTNTKVVYAAGFPAVVLFFSGVFIACKKMKLHRQEAEDKGERRQLLGSDSEE</sequence>
<evidence type="ECO:0000256" key="5">
    <source>
        <dbReference type="SAM" id="Phobius"/>
    </source>
</evidence>
<dbReference type="GO" id="GO:0097037">
    <property type="term" value="P:heme export"/>
    <property type="evidence" value="ECO:0007669"/>
    <property type="project" value="TreeGrafter"/>
</dbReference>
<dbReference type="GO" id="GO:0015232">
    <property type="term" value="F:heme transmembrane transporter activity"/>
    <property type="evidence" value="ECO:0007669"/>
    <property type="project" value="TreeGrafter"/>
</dbReference>
<keyword evidence="2 5" id="KW-0812">Transmembrane</keyword>
<reference evidence="6" key="1">
    <citation type="submission" date="2020-04" db="EMBL/GenBank/DDBJ databases">
        <authorList>
            <person name="Neveu A P."/>
        </authorList>
    </citation>
    <scope>NUCLEOTIDE SEQUENCE</scope>
    <source>
        <tissue evidence="6">Whole embryo</tissue>
    </source>
</reference>
<keyword evidence="6" id="KW-0675">Receptor</keyword>
<dbReference type="EMBL" id="LR785219">
    <property type="protein sequence ID" value="CAB3246495.1"/>
    <property type="molecule type" value="mRNA"/>
</dbReference>
<evidence type="ECO:0000313" key="6">
    <source>
        <dbReference type="EMBL" id="CAB3246495.1"/>
    </source>
</evidence>
<dbReference type="Gene3D" id="1.20.1250.20">
    <property type="entry name" value="MFS general substrate transporter like domains"/>
    <property type="match status" value="1"/>
</dbReference>
<feature type="transmembrane region" description="Helical" evidence="5">
    <location>
        <begin position="205"/>
        <end position="224"/>
    </location>
</feature>
<evidence type="ECO:0000256" key="1">
    <source>
        <dbReference type="ARBA" id="ARBA00004141"/>
    </source>
</evidence>
<feature type="transmembrane region" description="Helical" evidence="5">
    <location>
        <begin position="172"/>
        <end position="193"/>
    </location>
</feature>
<comment type="subcellular location">
    <subcellularLocation>
        <location evidence="1">Membrane</location>
        <topology evidence="1">Multi-pass membrane protein</topology>
    </subcellularLocation>
</comment>
<dbReference type="Pfam" id="PF07690">
    <property type="entry name" value="MFS_1"/>
    <property type="match status" value="1"/>
</dbReference>
<protein>
    <submittedName>
        <fullName evidence="6">Feline leukemia virus subgroup C receptor-related protein 2-like</fullName>
    </submittedName>
</protein>
<keyword evidence="3 5" id="KW-1133">Transmembrane helix</keyword>
<evidence type="ECO:0000256" key="4">
    <source>
        <dbReference type="ARBA" id="ARBA00023136"/>
    </source>
</evidence>
<evidence type="ECO:0000256" key="2">
    <source>
        <dbReference type="ARBA" id="ARBA00022692"/>
    </source>
</evidence>
<feature type="transmembrane region" description="Helical" evidence="5">
    <location>
        <begin position="75"/>
        <end position="95"/>
    </location>
</feature>
<accession>A0A6F9DCX7</accession>
<gene>
    <name evidence="6" type="primary">Flvcr2-005</name>
</gene>
<name>A0A6F9DCX7_9ASCI</name>
<feature type="transmembrane region" description="Helical" evidence="5">
    <location>
        <begin position="236"/>
        <end position="256"/>
    </location>
</feature>
<evidence type="ECO:0000256" key="3">
    <source>
        <dbReference type="ARBA" id="ARBA00022989"/>
    </source>
</evidence>
<dbReference type="GO" id="GO:0016020">
    <property type="term" value="C:membrane"/>
    <property type="evidence" value="ECO:0007669"/>
    <property type="project" value="UniProtKB-SubCell"/>
</dbReference>
<feature type="transmembrane region" description="Helical" evidence="5">
    <location>
        <begin position="12"/>
        <end position="32"/>
    </location>
</feature>
<dbReference type="PANTHER" id="PTHR10924:SF4">
    <property type="entry name" value="GH15861P"/>
    <property type="match status" value="1"/>
</dbReference>
<dbReference type="AlphaFoldDB" id="A0A6F9DCX7"/>
<dbReference type="PANTHER" id="PTHR10924">
    <property type="entry name" value="MAJOR FACILITATOR SUPERFAMILY PROTEIN-RELATED"/>
    <property type="match status" value="1"/>
</dbReference>
<feature type="transmembrane region" description="Helical" evidence="5">
    <location>
        <begin position="115"/>
        <end position="134"/>
    </location>
</feature>
<dbReference type="InterPro" id="IPR011701">
    <property type="entry name" value="MFS"/>
</dbReference>
<dbReference type="InterPro" id="IPR036259">
    <property type="entry name" value="MFS_trans_sf"/>
</dbReference>
<dbReference type="SUPFAM" id="SSF103473">
    <property type="entry name" value="MFS general substrate transporter"/>
    <property type="match status" value="1"/>
</dbReference>